<evidence type="ECO:0000313" key="2">
    <source>
        <dbReference type="Proteomes" id="UP000813824"/>
    </source>
</evidence>
<gene>
    <name evidence="1" type="ORF">BXZ70DRAFT_349343</name>
</gene>
<protein>
    <submittedName>
        <fullName evidence="1">Uncharacterized protein</fullName>
    </submittedName>
</protein>
<sequence>MSYKDNTENDAEFALRSHIRTLLLDYALTHLTTDYIAFTEDATNELLASSLQPIATSEPTDLVLQPALPEAICLGLHLNNLPAYEERWPIGQNASGILEACLKRKKGTCISSECWNESPNEYSWKIYRPASPVLTGRAIQETCILGRRSQPCPH</sequence>
<dbReference type="AlphaFoldDB" id="A0A8K0XMT2"/>
<reference evidence="1" key="1">
    <citation type="journal article" date="2021" name="New Phytol.">
        <title>Evolutionary innovations through gain and loss of genes in the ectomycorrhizal Boletales.</title>
        <authorList>
            <person name="Wu G."/>
            <person name="Miyauchi S."/>
            <person name="Morin E."/>
            <person name="Kuo A."/>
            <person name="Drula E."/>
            <person name="Varga T."/>
            <person name="Kohler A."/>
            <person name="Feng B."/>
            <person name="Cao Y."/>
            <person name="Lipzen A."/>
            <person name="Daum C."/>
            <person name="Hundley H."/>
            <person name="Pangilinan J."/>
            <person name="Johnson J."/>
            <person name="Barry K."/>
            <person name="LaButti K."/>
            <person name="Ng V."/>
            <person name="Ahrendt S."/>
            <person name="Min B."/>
            <person name="Choi I.G."/>
            <person name="Park H."/>
            <person name="Plett J.M."/>
            <person name="Magnuson J."/>
            <person name="Spatafora J.W."/>
            <person name="Nagy L.G."/>
            <person name="Henrissat B."/>
            <person name="Grigoriev I.V."/>
            <person name="Yang Z.L."/>
            <person name="Xu J."/>
            <person name="Martin F.M."/>
        </authorList>
    </citation>
    <scope>NUCLEOTIDE SEQUENCE</scope>
    <source>
        <strain evidence="1">KKN 215</strain>
    </source>
</reference>
<name>A0A8K0XMT2_9AGAR</name>
<keyword evidence="2" id="KW-1185">Reference proteome</keyword>
<dbReference type="Proteomes" id="UP000813824">
    <property type="component" value="Unassembled WGS sequence"/>
</dbReference>
<dbReference type="EMBL" id="JAEVFJ010000025">
    <property type="protein sequence ID" value="KAH8094623.1"/>
    <property type="molecule type" value="Genomic_DNA"/>
</dbReference>
<dbReference type="OrthoDB" id="2422840at2759"/>
<proteinExistence type="predicted"/>
<evidence type="ECO:0000313" key="1">
    <source>
        <dbReference type="EMBL" id="KAH8094623.1"/>
    </source>
</evidence>
<organism evidence="1 2">
    <name type="scientific">Cristinia sonorae</name>
    <dbReference type="NCBI Taxonomy" id="1940300"/>
    <lineage>
        <taxon>Eukaryota</taxon>
        <taxon>Fungi</taxon>
        <taxon>Dikarya</taxon>
        <taxon>Basidiomycota</taxon>
        <taxon>Agaricomycotina</taxon>
        <taxon>Agaricomycetes</taxon>
        <taxon>Agaricomycetidae</taxon>
        <taxon>Agaricales</taxon>
        <taxon>Pleurotineae</taxon>
        <taxon>Stephanosporaceae</taxon>
        <taxon>Cristinia</taxon>
    </lineage>
</organism>
<comment type="caution">
    <text evidence="1">The sequence shown here is derived from an EMBL/GenBank/DDBJ whole genome shotgun (WGS) entry which is preliminary data.</text>
</comment>
<accession>A0A8K0XMT2</accession>